<evidence type="ECO:0000256" key="4">
    <source>
        <dbReference type="ARBA" id="ARBA00023027"/>
    </source>
</evidence>
<evidence type="ECO:0000313" key="10">
    <source>
        <dbReference type="Proteomes" id="UP001596540"/>
    </source>
</evidence>
<organism evidence="9 10">
    <name type="scientific">Marinactinospora rubrisoli</name>
    <dbReference type="NCBI Taxonomy" id="2715399"/>
    <lineage>
        <taxon>Bacteria</taxon>
        <taxon>Bacillati</taxon>
        <taxon>Actinomycetota</taxon>
        <taxon>Actinomycetes</taxon>
        <taxon>Streptosporangiales</taxon>
        <taxon>Nocardiopsidaceae</taxon>
        <taxon>Marinactinospora</taxon>
    </lineage>
</organism>
<dbReference type="RefSeq" id="WP_379871893.1">
    <property type="nucleotide sequence ID" value="NZ_JBHTBH010000007.1"/>
</dbReference>
<dbReference type="Proteomes" id="UP001596540">
    <property type="component" value="Unassembled WGS sequence"/>
</dbReference>
<dbReference type="Gene3D" id="3.90.110.10">
    <property type="entry name" value="Lactate dehydrogenase/glycoside hydrolase, family 4, C-terminal"/>
    <property type="match status" value="1"/>
</dbReference>
<gene>
    <name evidence="9" type="ORF">ACFQRF_15995</name>
</gene>
<dbReference type="SUPFAM" id="SSF56327">
    <property type="entry name" value="LDH C-terminal domain-like"/>
    <property type="match status" value="1"/>
</dbReference>
<evidence type="ECO:0000313" key="9">
    <source>
        <dbReference type="EMBL" id="MFC7329237.1"/>
    </source>
</evidence>
<dbReference type="PROSITE" id="PS01324">
    <property type="entry name" value="GLYCOSYL_HYDROL_F4"/>
    <property type="match status" value="1"/>
</dbReference>
<dbReference type="InterPro" id="IPR001088">
    <property type="entry name" value="Glyco_hydro_4"/>
</dbReference>
<evidence type="ECO:0000256" key="2">
    <source>
        <dbReference type="ARBA" id="ARBA00022723"/>
    </source>
</evidence>
<dbReference type="CDD" id="cd05296">
    <property type="entry name" value="GH4_P_beta_glucosidase"/>
    <property type="match status" value="1"/>
</dbReference>
<dbReference type="InterPro" id="IPR022616">
    <property type="entry name" value="Glyco_hydro_4_C"/>
</dbReference>
<dbReference type="EC" id="3.2.1.86" evidence="9"/>
<evidence type="ECO:0000256" key="1">
    <source>
        <dbReference type="ARBA" id="ARBA00010141"/>
    </source>
</evidence>
<evidence type="ECO:0000256" key="6">
    <source>
        <dbReference type="ARBA" id="ARBA00023295"/>
    </source>
</evidence>
<dbReference type="EMBL" id="JBHTBH010000007">
    <property type="protein sequence ID" value="MFC7329237.1"/>
    <property type="molecule type" value="Genomic_DNA"/>
</dbReference>
<feature type="domain" description="Glycosyl hydrolase family 4 C-terminal" evidence="8">
    <location>
        <begin position="197"/>
        <end position="433"/>
    </location>
</feature>
<evidence type="ECO:0000259" key="8">
    <source>
        <dbReference type="Pfam" id="PF11975"/>
    </source>
</evidence>
<sequence>MRLTILGGGGFRVPLVHRALLADAVRGDAPISEVVLYDRDAARLRAIGAVLGRQRDAHRAAHGEPKLTVRAEADLAAALDGTDIVFSAIRVGGMAGRVLDERVALSAGVLGQETVGAGGISYGLRTVPVADRIARTVAERAPGAWVVNFTNPAGLVTEAMSAVLGDRVIGICDSPVGLGRRAARALGLDPREVSFDYAGLNHLGWLRGLHAGGRDRLPDLLADEAALTSFEEGRLFGAAWLRALGALPNEYLHYYYMAREAREAVAETVAGGGPTRGEQITAQQREFYRDAAGRPADAFALWDRTRLEREETYMADNRRAAGGVERAEEDLDGGGYEKVALAVMRAITRDEPARLIVNVRNRGAISGLDDDAVVEVPSLVDASGARPLAAGALTAHQSALVHAVKSAEREVLAAVRTGSRTPALRAFAFHPLVDSVTTARTLLDGYLAAFPELREVLPRP</sequence>
<name>A0ABW2KJE2_9ACTN</name>
<dbReference type="PRINTS" id="PR00732">
    <property type="entry name" value="GLHYDRLASE4"/>
</dbReference>
<evidence type="ECO:0000256" key="5">
    <source>
        <dbReference type="ARBA" id="ARBA00023211"/>
    </source>
</evidence>
<dbReference type="Gene3D" id="3.40.50.720">
    <property type="entry name" value="NAD(P)-binding Rossmann-like Domain"/>
    <property type="match status" value="1"/>
</dbReference>
<evidence type="ECO:0000256" key="3">
    <source>
        <dbReference type="ARBA" id="ARBA00022801"/>
    </source>
</evidence>
<dbReference type="PANTHER" id="PTHR32092">
    <property type="entry name" value="6-PHOSPHO-BETA-GLUCOSIDASE-RELATED"/>
    <property type="match status" value="1"/>
</dbReference>
<dbReference type="GO" id="GO:0008706">
    <property type="term" value="F:6-phospho-beta-glucosidase activity"/>
    <property type="evidence" value="ECO:0007669"/>
    <property type="project" value="UniProtKB-EC"/>
</dbReference>
<proteinExistence type="inferred from homology"/>
<keyword evidence="10" id="KW-1185">Reference proteome</keyword>
<dbReference type="SUPFAM" id="SSF51735">
    <property type="entry name" value="NAD(P)-binding Rossmann-fold domains"/>
    <property type="match status" value="1"/>
</dbReference>
<keyword evidence="6 7" id="KW-0326">Glycosidase</keyword>
<keyword evidence="3 7" id="KW-0378">Hydrolase</keyword>
<protein>
    <submittedName>
        <fullName evidence="9">6-phospho-beta-glucosidase</fullName>
        <ecNumber evidence="9">3.2.1.86</ecNumber>
    </submittedName>
</protein>
<comment type="caution">
    <text evidence="9">The sequence shown here is derived from an EMBL/GenBank/DDBJ whole genome shotgun (WGS) entry which is preliminary data.</text>
</comment>
<dbReference type="InterPro" id="IPR015955">
    <property type="entry name" value="Lactate_DH/Glyco_Ohase_4_C"/>
</dbReference>
<comment type="cofactor">
    <cofactor evidence="7">
        <name>NAD(+)</name>
        <dbReference type="ChEBI" id="CHEBI:57540"/>
    </cofactor>
    <text evidence="7">Binds 1 NAD(+) per subunit.</text>
</comment>
<dbReference type="InterPro" id="IPR019802">
    <property type="entry name" value="GlycHydrolase_4_CS"/>
</dbReference>
<keyword evidence="2" id="KW-0479">Metal-binding</keyword>
<dbReference type="Pfam" id="PF11975">
    <property type="entry name" value="Glyco_hydro_4C"/>
    <property type="match status" value="1"/>
</dbReference>
<keyword evidence="4 7" id="KW-0520">NAD</keyword>
<keyword evidence="5" id="KW-0464">Manganese</keyword>
<evidence type="ECO:0000256" key="7">
    <source>
        <dbReference type="RuleBase" id="RU361152"/>
    </source>
</evidence>
<comment type="similarity">
    <text evidence="1 7">Belongs to the glycosyl hydrolase 4 family.</text>
</comment>
<dbReference type="PANTHER" id="PTHR32092:SF5">
    <property type="entry name" value="6-PHOSPHO-BETA-GLUCOSIDASE"/>
    <property type="match status" value="1"/>
</dbReference>
<dbReference type="Pfam" id="PF02056">
    <property type="entry name" value="Glyco_hydro_4"/>
    <property type="match status" value="1"/>
</dbReference>
<reference evidence="10" key="1">
    <citation type="journal article" date="2019" name="Int. J. Syst. Evol. Microbiol.">
        <title>The Global Catalogue of Microorganisms (GCM) 10K type strain sequencing project: providing services to taxonomists for standard genome sequencing and annotation.</title>
        <authorList>
            <consortium name="The Broad Institute Genomics Platform"/>
            <consortium name="The Broad Institute Genome Sequencing Center for Infectious Disease"/>
            <person name="Wu L."/>
            <person name="Ma J."/>
        </authorList>
    </citation>
    <scope>NUCLEOTIDE SEQUENCE [LARGE SCALE GENOMIC DNA]</scope>
    <source>
        <strain evidence="10">CGMCC 4.7382</strain>
    </source>
</reference>
<accession>A0ABW2KJE2</accession>
<dbReference type="InterPro" id="IPR036291">
    <property type="entry name" value="NAD(P)-bd_dom_sf"/>
</dbReference>